<keyword evidence="3" id="KW-0238">DNA-binding</keyword>
<dbReference type="FunFam" id="1.10.10.10:FF:000001">
    <property type="entry name" value="LysR family transcriptional regulator"/>
    <property type="match status" value="1"/>
</dbReference>
<feature type="domain" description="HTH lysR-type" evidence="5">
    <location>
        <begin position="13"/>
        <end position="70"/>
    </location>
</feature>
<dbReference type="InterPro" id="IPR000847">
    <property type="entry name" value="LysR_HTH_N"/>
</dbReference>
<organism evidence="6 7">
    <name type="scientific">Caballeronia calidae</name>
    <dbReference type="NCBI Taxonomy" id="1777139"/>
    <lineage>
        <taxon>Bacteria</taxon>
        <taxon>Pseudomonadati</taxon>
        <taxon>Pseudomonadota</taxon>
        <taxon>Betaproteobacteria</taxon>
        <taxon>Burkholderiales</taxon>
        <taxon>Burkholderiaceae</taxon>
        <taxon>Caballeronia</taxon>
    </lineage>
</organism>
<evidence type="ECO:0000259" key="5">
    <source>
        <dbReference type="PROSITE" id="PS50931"/>
    </source>
</evidence>
<evidence type="ECO:0000256" key="1">
    <source>
        <dbReference type="ARBA" id="ARBA00009437"/>
    </source>
</evidence>
<dbReference type="Proteomes" id="UP000071859">
    <property type="component" value="Unassembled WGS sequence"/>
</dbReference>
<keyword evidence="2" id="KW-0805">Transcription regulation</keyword>
<dbReference type="PRINTS" id="PR00039">
    <property type="entry name" value="HTHLYSR"/>
</dbReference>
<comment type="caution">
    <text evidence="6">The sequence shown here is derived from an EMBL/GenBank/DDBJ whole genome shotgun (WGS) entry which is preliminary data.</text>
</comment>
<sequence>MKHQNLRLLNTLPTIEALICFEAVARCGSFTRASRELLLSQSAVSKQIRALEEVLQCGLLDRHARGIHLTAAGARFLEEIEPMLYKLQRAVLRIVTEITSRYAALVE</sequence>
<dbReference type="InterPro" id="IPR036388">
    <property type="entry name" value="WH-like_DNA-bd_sf"/>
</dbReference>
<dbReference type="RefSeq" id="WP_062611015.1">
    <property type="nucleotide sequence ID" value="NZ_FCOX02000062.1"/>
</dbReference>
<dbReference type="InterPro" id="IPR036390">
    <property type="entry name" value="WH_DNA-bd_sf"/>
</dbReference>
<dbReference type="PANTHER" id="PTHR30126:SF39">
    <property type="entry name" value="HTH-TYPE TRANSCRIPTIONAL REGULATOR CYSL"/>
    <property type="match status" value="1"/>
</dbReference>
<dbReference type="SUPFAM" id="SSF46785">
    <property type="entry name" value="Winged helix' DNA-binding domain"/>
    <property type="match status" value="1"/>
</dbReference>
<dbReference type="Pfam" id="PF00126">
    <property type="entry name" value="HTH_1"/>
    <property type="match status" value="1"/>
</dbReference>
<protein>
    <submittedName>
        <fullName evidence="6">LysR family transcriptional regulator</fullName>
    </submittedName>
</protein>
<comment type="similarity">
    <text evidence="1">Belongs to the LysR transcriptional regulatory family.</text>
</comment>
<keyword evidence="4" id="KW-0804">Transcription</keyword>
<evidence type="ECO:0000313" key="6">
    <source>
        <dbReference type="EMBL" id="SAL04384.1"/>
    </source>
</evidence>
<name>A0A158EC73_9BURK</name>
<reference evidence="6" key="1">
    <citation type="submission" date="2016-01" db="EMBL/GenBank/DDBJ databases">
        <authorList>
            <person name="Peeters C."/>
        </authorList>
    </citation>
    <scope>NUCLEOTIDE SEQUENCE</scope>
    <source>
        <strain evidence="6">LMG 29321</strain>
    </source>
</reference>
<dbReference type="PROSITE" id="PS50931">
    <property type="entry name" value="HTH_LYSR"/>
    <property type="match status" value="1"/>
</dbReference>
<gene>
    <name evidence="6" type="ORF">AWB78_06939</name>
</gene>
<evidence type="ECO:0000256" key="4">
    <source>
        <dbReference type="ARBA" id="ARBA00023163"/>
    </source>
</evidence>
<dbReference type="GO" id="GO:0000976">
    <property type="term" value="F:transcription cis-regulatory region binding"/>
    <property type="evidence" value="ECO:0007669"/>
    <property type="project" value="TreeGrafter"/>
</dbReference>
<proteinExistence type="inferred from homology"/>
<dbReference type="Gene3D" id="1.10.10.10">
    <property type="entry name" value="Winged helix-like DNA-binding domain superfamily/Winged helix DNA-binding domain"/>
    <property type="match status" value="1"/>
</dbReference>
<keyword evidence="7" id="KW-1185">Reference proteome</keyword>
<dbReference type="AlphaFoldDB" id="A0A158EC73"/>
<dbReference type="GO" id="GO:0003700">
    <property type="term" value="F:DNA-binding transcription factor activity"/>
    <property type="evidence" value="ECO:0007669"/>
    <property type="project" value="InterPro"/>
</dbReference>
<evidence type="ECO:0000256" key="2">
    <source>
        <dbReference type="ARBA" id="ARBA00023015"/>
    </source>
</evidence>
<dbReference type="EMBL" id="FCOX02000062">
    <property type="protein sequence ID" value="SAL04384.1"/>
    <property type="molecule type" value="Genomic_DNA"/>
</dbReference>
<evidence type="ECO:0000313" key="7">
    <source>
        <dbReference type="Proteomes" id="UP000071859"/>
    </source>
</evidence>
<accession>A0A158EC73</accession>
<dbReference type="OrthoDB" id="5526340at2"/>
<dbReference type="PANTHER" id="PTHR30126">
    <property type="entry name" value="HTH-TYPE TRANSCRIPTIONAL REGULATOR"/>
    <property type="match status" value="1"/>
</dbReference>
<evidence type="ECO:0000256" key="3">
    <source>
        <dbReference type="ARBA" id="ARBA00023125"/>
    </source>
</evidence>